<evidence type="ECO:0000313" key="3">
    <source>
        <dbReference type="Proteomes" id="UP000032360"/>
    </source>
</evidence>
<dbReference type="PANTHER" id="PTHR33360:SF2">
    <property type="entry name" value="TRANSPOSASE FOR INSERTION SEQUENCE ELEMENT IS200"/>
    <property type="match status" value="1"/>
</dbReference>
<protein>
    <submittedName>
        <fullName evidence="2">Transposase IS200 like protein</fullName>
    </submittedName>
</protein>
<dbReference type="PATRIC" id="fig|1280514.3.peg.2135"/>
<dbReference type="Gene3D" id="3.30.70.1290">
    <property type="entry name" value="Transposase IS200-like"/>
    <property type="match status" value="1"/>
</dbReference>
<dbReference type="GO" id="GO:0004803">
    <property type="term" value="F:transposase activity"/>
    <property type="evidence" value="ECO:0007669"/>
    <property type="project" value="InterPro"/>
</dbReference>
<dbReference type="SUPFAM" id="SSF143422">
    <property type="entry name" value="Transposase IS200-like"/>
    <property type="match status" value="1"/>
</dbReference>
<comment type="caution">
    <text evidence="2">The sequence shown here is derived from an EMBL/GenBank/DDBJ whole genome shotgun (WGS) entry which is preliminary data.</text>
</comment>
<evidence type="ECO:0000313" key="2">
    <source>
        <dbReference type="EMBL" id="KJF17509.1"/>
    </source>
</evidence>
<sequence>MLTTCSSQWPLTVISTLPKQFGRGRSVVSALNAHLVFVTKYRRGVFNDDLLDVCKTVMEQVCLDFGVSLIEFNGEDDHVHLLIEYPPTVQLSRLVNSLKGVSARMLRTQRSAQVRKYLWEEHFWSPSYFVGSAGGASLDVLRTYIENQRRPS</sequence>
<dbReference type="AlphaFoldDB" id="A0A0D8HI28"/>
<name>A0A0D8HI28_9ACTN</name>
<dbReference type="SMART" id="SM01321">
    <property type="entry name" value="Y1_Tnp"/>
    <property type="match status" value="1"/>
</dbReference>
<dbReference type="STRING" id="1280514.AXFE_16290"/>
<organism evidence="2 3">
    <name type="scientific">Acidithrix ferrooxidans</name>
    <dbReference type="NCBI Taxonomy" id="1280514"/>
    <lineage>
        <taxon>Bacteria</taxon>
        <taxon>Bacillati</taxon>
        <taxon>Actinomycetota</taxon>
        <taxon>Acidimicrobiia</taxon>
        <taxon>Acidimicrobiales</taxon>
        <taxon>Acidimicrobiaceae</taxon>
        <taxon>Acidithrix</taxon>
    </lineage>
</organism>
<dbReference type="Pfam" id="PF01797">
    <property type="entry name" value="Y1_Tnp"/>
    <property type="match status" value="1"/>
</dbReference>
<dbReference type="PANTHER" id="PTHR33360">
    <property type="entry name" value="TRANSPOSASE FOR INSERTION SEQUENCE ELEMENT IS200"/>
    <property type="match status" value="1"/>
</dbReference>
<dbReference type="InterPro" id="IPR002686">
    <property type="entry name" value="Transposase_17"/>
</dbReference>
<feature type="domain" description="Transposase IS200-like" evidence="1">
    <location>
        <begin position="28"/>
        <end position="148"/>
    </location>
</feature>
<dbReference type="EMBL" id="JXYS01000037">
    <property type="protein sequence ID" value="KJF17509.1"/>
    <property type="molecule type" value="Genomic_DNA"/>
</dbReference>
<evidence type="ECO:0000259" key="1">
    <source>
        <dbReference type="SMART" id="SM01321"/>
    </source>
</evidence>
<keyword evidence="3" id="KW-1185">Reference proteome</keyword>
<proteinExistence type="predicted"/>
<dbReference type="GO" id="GO:0006313">
    <property type="term" value="P:DNA transposition"/>
    <property type="evidence" value="ECO:0007669"/>
    <property type="project" value="InterPro"/>
</dbReference>
<dbReference type="InterPro" id="IPR036515">
    <property type="entry name" value="Transposase_17_sf"/>
</dbReference>
<dbReference type="GO" id="GO:0003677">
    <property type="term" value="F:DNA binding"/>
    <property type="evidence" value="ECO:0007669"/>
    <property type="project" value="InterPro"/>
</dbReference>
<reference evidence="2 3" key="1">
    <citation type="submission" date="2015-01" db="EMBL/GenBank/DDBJ databases">
        <title>Draft genome of the acidophilic iron oxidizer Acidithrix ferrooxidans strain Py-F3.</title>
        <authorList>
            <person name="Poehlein A."/>
            <person name="Eisen S."/>
            <person name="Schloemann M."/>
            <person name="Johnson B.D."/>
            <person name="Daniel R."/>
            <person name="Muehling M."/>
        </authorList>
    </citation>
    <scope>NUCLEOTIDE SEQUENCE [LARGE SCALE GENOMIC DNA]</scope>
    <source>
        <strain evidence="2 3">Py-F3</strain>
    </source>
</reference>
<accession>A0A0D8HI28</accession>
<gene>
    <name evidence="2" type="ORF">AXFE_16290</name>
</gene>
<dbReference type="Proteomes" id="UP000032360">
    <property type="component" value="Unassembled WGS sequence"/>
</dbReference>
<dbReference type="NCBIfam" id="NF033573">
    <property type="entry name" value="transpos_IS200"/>
    <property type="match status" value="1"/>
</dbReference>